<sequence>MTLIITGRSRRQLSVRTQFQRIIHRHHHLQEYIISLHKFHHHPQHNTDIIIITARVGRSRAVRQHHYHHHLHLIIVTIEADTELIARPTQHTISRQLNKSTMRPA</sequence>
<accession>A0A0B6ZQ37</accession>
<dbReference type="EMBL" id="HACG01023607">
    <property type="protein sequence ID" value="CEK70472.1"/>
    <property type="molecule type" value="Transcribed_RNA"/>
</dbReference>
<reference evidence="1" key="1">
    <citation type="submission" date="2014-12" db="EMBL/GenBank/DDBJ databases">
        <title>Insight into the proteome of Arion vulgaris.</title>
        <authorList>
            <person name="Aradska J."/>
            <person name="Bulat T."/>
            <person name="Smidak R."/>
            <person name="Sarate P."/>
            <person name="Gangsoo J."/>
            <person name="Sialana F."/>
            <person name="Bilban M."/>
            <person name="Lubec G."/>
        </authorList>
    </citation>
    <scope>NUCLEOTIDE SEQUENCE</scope>
    <source>
        <tissue evidence="1">Skin</tissue>
    </source>
</reference>
<protein>
    <submittedName>
        <fullName evidence="1">Uncharacterized protein</fullName>
    </submittedName>
</protein>
<dbReference type="AlphaFoldDB" id="A0A0B6ZQ37"/>
<proteinExistence type="predicted"/>
<name>A0A0B6ZQ37_9EUPU</name>
<organism evidence="1">
    <name type="scientific">Arion vulgaris</name>
    <dbReference type="NCBI Taxonomy" id="1028688"/>
    <lineage>
        <taxon>Eukaryota</taxon>
        <taxon>Metazoa</taxon>
        <taxon>Spiralia</taxon>
        <taxon>Lophotrochozoa</taxon>
        <taxon>Mollusca</taxon>
        <taxon>Gastropoda</taxon>
        <taxon>Heterobranchia</taxon>
        <taxon>Euthyneura</taxon>
        <taxon>Panpulmonata</taxon>
        <taxon>Eupulmonata</taxon>
        <taxon>Stylommatophora</taxon>
        <taxon>Helicina</taxon>
        <taxon>Arionoidea</taxon>
        <taxon>Arionidae</taxon>
        <taxon>Arion</taxon>
    </lineage>
</organism>
<evidence type="ECO:0000313" key="1">
    <source>
        <dbReference type="EMBL" id="CEK70472.1"/>
    </source>
</evidence>
<gene>
    <name evidence="1" type="primary">ORF74290</name>
</gene>